<gene>
    <name evidence="2" type="ORF">PVAP13_1NG382238</name>
</gene>
<organism evidence="2 3">
    <name type="scientific">Panicum virgatum</name>
    <name type="common">Blackwell switchgrass</name>
    <dbReference type="NCBI Taxonomy" id="38727"/>
    <lineage>
        <taxon>Eukaryota</taxon>
        <taxon>Viridiplantae</taxon>
        <taxon>Streptophyta</taxon>
        <taxon>Embryophyta</taxon>
        <taxon>Tracheophyta</taxon>
        <taxon>Spermatophyta</taxon>
        <taxon>Magnoliopsida</taxon>
        <taxon>Liliopsida</taxon>
        <taxon>Poales</taxon>
        <taxon>Poaceae</taxon>
        <taxon>PACMAD clade</taxon>
        <taxon>Panicoideae</taxon>
        <taxon>Panicodae</taxon>
        <taxon>Paniceae</taxon>
        <taxon>Panicinae</taxon>
        <taxon>Panicum</taxon>
        <taxon>Panicum sect. Hiantes</taxon>
    </lineage>
</organism>
<evidence type="ECO:0000256" key="1">
    <source>
        <dbReference type="SAM" id="MobiDB-lite"/>
    </source>
</evidence>
<proteinExistence type="predicted"/>
<feature type="compositionally biased region" description="Low complexity" evidence="1">
    <location>
        <begin position="13"/>
        <end position="24"/>
    </location>
</feature>
<feature type="compositionally biased region" description="Polar residues" evidence="1">
    <location>
        <begin position="50"/>
        <end position="59"/>
    </location>
</feature>
<feature type="compositionally biased region" description="Basic residues" evidence="1">
    <location>
        <begin position="71"/>
        <end position="81"/>
    </location>
</feature>
<protein>
    <submittedName>
        <fullName evidence="2">Uncharacterized protein</fullName>
    </submittedName>
</protein>
<feature type="compositionally biased region" description="Basic and acidic residues" evidence="1">
    <location>
        <begin position="30"/>
        <end position="49"/>
    </location>
</feature>
<accession>A0A8T0WTE0</accession>
<sequence>MQENDVQLTATMRRPAAAREGAAGCRRRRPDGGRRDREAAAAMNHERTSSKVTRVTGSTGIAERDPVYMRPSKKRRYLRES</sequence>
<comment type="caution">
    <text evidence="2">The sequence shown here is derived from an EMBL/GenBank/DDBJ whole genome shotgun (WGS) entry which is preliminary data.</text>
</comment>
<reference evidence="2" key="1">
    <citation type="submission" date="2020-05" db="EMBL/GenBank/DDBJ databases">
        <title>WGS assembly of Panicum virgatum.</title>
        <authorList>
            <person name="Lovell J.T."/>
            <person name="Jenkins J."/>
            <person name="Shu S."/>
            <person name="Juenger T.E."/>
            <person name="Schmutz J."/>
        </authorList>
    </citation>
    <scope>NUCLEOTIDE SEQUENCE</scope>
    <source>
        <strain evidence="2">AP13</strain>
    </source>
</reference>
<feature type="compositionally biased region" description="Polar residues" evidence="1">
    <location>
        <begin position="1"/>
        <end position="10"/>
    </location>
</feature>
<name>A0A8T0WTE0_PANVG</name>
<evidence type="ECO:0000313" key="2">
    <source>
        <dbReference type="EMBL" id="KAG2652821.1"/>
    </source>
</evidence>
<feature type="region of interest" description="Disordered" evidence="1">
    <location>
        <begin position="1"/>
        <end position="81"/>
    </location>
</feature>
<dbReference type="AlphaFoldDB" id="A0A8T0WTE0"/>
<evidence type="ECO:0000313" key="3">
    <source>
        <dbReference type="Proteomes" id="UP000823388"/>
    </source>
</evidence>
<keyword evidence="3" id="KW-1185">Reference proteome</keyword>
<dbReference type="EMBL" id="CM029038">
    <property type="protein sequence ID" value="KAG2652821.1"/>
    <property type="molecule type" value="Genomic_DNA"/>
</dbReference>
<dbReference type="Proteomes" id="UP000823388">
    <property type="component" value="Chromosome 1N"/>
</dbReference>